<keyword evidence="2" id="KW-1185">Reference proteome</keyword>
<reference evidence="1" key="1">
    <citation type="submission" date="2022-11" db="EMBL/GenBank/DDBJ databases">
        <title>Lacinutrix neustonica HL-RS19T sp. nov., isolated from the surface microlayer sample of brackish Lake Shihwa.</title>
        <authorList>
            <person name="Choi J.Y."/>
            <person name="Hwang C.Y."/>
        </authorList>
    </citation>
    <scope>NUCLEOTIDE SEQUENCE</scope>
    <source>
        <strain evidence="1">HL-RS19</strain>
    </source>
</reference>
<organism evidence="1 2">
    <name type="scientific">Lacinutrix neustonica</name>
    <dbReference type="NCBI Taxonomy" id="2980107"/>
    <lineage>
        <taxon>Bacteria</taxon>
        <taxon>Pseudomonadati</taxon>
        <taxon>Bacteroidota</taxon>
        <taxon>Flavobacteriia</taxon>
        <taxon>Flavobacteriales</taxon>
        <taxon>Flavobacteriaceae</taxon>
        <taxon>Lacinutrix</taxon>
    </lineage>
</organism>
<dbReference type="Pfam" id="PF07494">
    <property type="entry name" value="Reg_prop"/>
    <property type="match status" value="1"/>
</dbReference>
<sequence>MGYSQDYDISTIKVNNNNFSVYLQKKLYLDDDGFLWYSTKDGVVKEMGNGRSFFFEYAFDKEKHHQVLTTSKLYKSSKDQLWASTGKGLNCLDLKTGKSKWIELNYPGTTLNVVFTDIVEDALGNIWLGTDKNFIYRLTPNGNMLHYKLEASKFPATDANRDQKGNMELLTIPEDNSIVIHQSNQWFQFKNEQATVLNSKENASSILVPNGSIFNSNSSGFYSYNGKTYNYTYLKEINRQVLNIPFNKSQYIPRKSE</sequence>
<accession>A0A9E8MV65</accession>
<dbReference type="RefSeq" id="WP_267675828.1">
    <property type="nucleotide sequence ID" value="NZ_CP113088.1"/>
</dbReference>
<dbReference type="AlphaFoldDB" id="A0A9E8MV65"/>
<dbReference type="EMBL" id="CP113088">
    <property type="protein sequence ID" value="WAC01212.1"/>
    <property type="molecule type" value="Genomic_DNA"/>
</dbReference>
<dbReference type="InterPro" id="IPR011110">
    <property type="entry name" value="Reg_prop"/>
</dbReference>
<dbReference type="SUPFAM" id="SSF63829">
    <property type="entry name" value="Calcium-dependent phosphotriesterase"/>
    <property type="match status" value="1"/>
</dbReference>
<dbReference type="InterPro" id="IPR015943">
    <property type="entry name" value="WD40/YVTN_repeat-like_dom_sf"/>
</dbReference>
<proteinExistence type="predicted"/>
<evidence type="ECO:0000313" key="1">
    <source>
        <dbReference type="EMBL" id="WAC01212.1"/>
    </source>
</evidence>
<gene>
    <name evidence="1" type="ORF">N7U66_13870</name>
</gene>
<evidence type="ECO:0000313" key="2">
    <source>
        <dbReference type="Proteomes" id="UP001164705"/>
    </source>
</evidence>
<dbReference type="Gene3D" id="2.130.10.10">
    <property type="entry name" value="YVTN repeat-like/Quinoprotein amine dehydrogenase"/>
    <property type="match status" value="1"/>
</dbReference>
<name>A0A9E8MV65_9FLAO</name>
<evidence type="ECO:0008006" key="3">
    <source>
        <dbReference type="Google" id="ProtNLM"/>
    </source>
</evidence>
<protein>
    <recommendedName>
        <fullName evidence="3">Two component regulator propeller</fullName>
    </recommendedName>
</protein>
<dbReference type="KEGG" id="lnu:N7U66_13870"/>
<dbReference type="Proteomes" id="UP001164705">
    <property type="component" value="Chromosome"/>
</dbReference>